<reference evidence="2" key="1">
    <citation type="journal article" date="2020" name="New Phytol.">
        <title>Comparative genomics reveals dynamic genome evolution in host specialist ectomycorrhizal fungi.</title>
        <authorList>
            <person name="Lofgren L.A."/>
            <person name="Nguyen N.H."/>
            <person name="Vilgalys R."/>
            <person name="Ruytinx J."/>
            <person name="Liao H.L."/>
            <person name="Branco S."/>
            <person name="Kuo A."/>
            <person name="LaButti K."/>
            <person name="Lipzen A."/>
            <person name="Andreopoulos W."/>
            <person name="Pangilinan J."/>
            <person name="Riley R."/>
            <person name="Hundley H."/>
            <person name="Na H."/>
            <person name="Barry K."/>
            <person name="Grigoriev I.V."/>
            <person name="Stajich J.E."/>
            <person name="Kennedy P.G."/>
        </authorList>
    </citation>
    <scope>NUCLEOTIDE SEQUENCE</scope>
    <source>
        <strain evidence="2">FC203</strain>
    </source>
</reference>
<feature type="region of interest" description="Disordered" evidence="1">
    <location>
        <begin position="78"/>
        <end position="111"/>
    </location>
</feature>
<evidence type="ECO:0000256" key="1">
    <source>
        <dbReference type="SAM" id="MobiDB-lite"/>
    </source>
</evidence>
<evidence type="ECO:0000313" key="2">
    <source>
        <dbReference type="EMBL" id="KAG1895098.1"/>
    </source>
</evidence>
<feature type="region of interest" description="Disordered" evidence="1">
    <location>
        <begin position="318"/>
        <end position="338"/>
    </location>
</feature>
<protein>
    <submittedName>
        <fullName evidence="2">Uncharacterized protein</fullName>
    </submittedName>
</protein>
<proteinExistence type="predicted"/>
<dbReference type="GeneID" id="64662266"/>
<gene>
    <name evidence="2" type="ORF">F5891DRAFT_1194614</name>
</gene>
<feature type="region of interest" description="Disordered" evidence="1">
    <location>
        <begin position="549"/>
        <end position="581"/>
    </location>
</feature>
<evidence type="ECO:0000313" key="3">
    <source>
        <dbReference type="Proteomes" id="UP001195769"/>
    </source>
</evidence>
<dbReference type="RefSeq" id="XP_041220674.1">
    <property type="nucleotide sequence ID" value="XM_041367968.1"/>
</dbReference>
<dbReference type="EMBL" id="JABBWK010000071">
    <property type="protein sequence ID" value="KAG1895098.1"/>
    <property type="molecule type" value="Genomic_DNA"/>
</dbReference>
<feature type="region of interest" description="Disordered" evidence="1">
    <location>
        <begin position="187"/>
        <end position="220"/>
    </location>
</feature>
<dbReference type="Proteomes" id="UP001195769">
    <property type="component" value="Unassembled WGS sequence"/>
</dbReference>
<organism evidence="2 3">
    <name type="scientific">Suillus fuscotomentosus</name>
    <dbReference type="NCBI Taxonomy" id="1912939"/>
    <lineage>
        <taxon>Eukaryota</taxon>
        <taxon>Fungi</taxon>
        <taxon>Dikarya</taxon>
        <taxon>Basidiomycota</taxon>
        <taxon>Agaricomycotina</taxon>
        <taxon>Agaricomycetes</taxon>
        <taxon>Agaricomycetidae</taxon>
        <taxon>Boletales</taxon>
        <taxon>Suillineae</taxon>
        <taxon>Suillaceae</taxon>
        <taxon>Suillus</taxon>
    </lineage>
</organism>
<sequence>MTPSEVANDALNATLEAVQALMKRSRRVAKDLKLYGGSATSFSPKLLSCAAVVRQHSKAGAFVSLPDWNLVVDNDPRINTHPRFHKTVDYRRSPTSPNAEQEPSSSSSIVPAELHSVTETLEDVIPAGTPEQPAQSKAPHPVQSPYTVSEVQLPALLSPAAPVTEPMVIGYPKHASVTFKEHVAGSITTAQKATPPPDKKQKDNGKRFDCEPTPTPVSWKPLHKRKRKFMSDDEETGASGTIHVKHRALSVKAGNAVARSDRSQTDVVDQRGFWDAETRPAGWGLDSTIATAVESSILFVTIDGAGVRQRLQAKAQAAMTEPSINPRSKCSKTRTPKSHAAVKTPLAFALPKTTKPSTRSTSRAVQTVVVDNSPIGNPSVASFRLSKQSGLQPSAPAILPEPEPTAGDILQSIHDLGRRFNLLATNERMDALDTRVDLVEQRISVRLMALEEHFSISDAHQRSVTQSIGNLSMSFWAHRNNPSAHRHQANGTTYAPQHHPEQTIASWPICNSTGDEHPGISTVGQEYTHAWDQSLTTVFPGNTRASTSGWQFAHAPDPPYMRRDSIASSRLSSASPVESEE</sequence>
<feature type="compositionally biased region" description="Basic and acidic residues" evidence="1">
    <location>
        <begin position="197"/>
        <end position="210"/>
    </location>
</feature>
<keyword evidence="3" id="KW-1185">Reference proteome</keyword>
<accession>A0AAD4DYR7</accession>
<dbReference type="AlphaFoldDB" id="A0AAD4DYR7"/>
<comment type="caution">
    <text evidence="2">The sequence shown here is derived from an EMBL/GenBank/DDBJ whole genome shotgun (WGS) entry which is preliminary data.</text>
</comment>
<name>A0AAD4DYR7_9AGAM</name>
<feature type="compositionally biased region" description="Polar residues" evidence="1">
    <location>
        <begin position="93"/>
        <end position="109"/>
    </location>
</feature>
<feature type="compositionally biased region" description="Low complexity" evidence="1">
    <location>
        <begin position="566"/>
        <end position="581"/>
    </location>
</feature>